<organism evidence="1 2">
    <name type="scientific">Austropuccinia psidii MF-1</name>
    <dbReference type="NCBI Taxonomy" id="1389203"/>
    <lineage>
        <taxon>Eukaryota</taxon>
        <taxon>Fungi</taxon>
        <taxon>Dikarya</taxon>
        <taxon>Basidiomycota</taxon>
        <taxon>Pucciniomycotina</taxon>
        <taxon>Pucciniomycetes</taxon>
        <taxon>Pucciniales</taxon>
        <taxon>Sphaerophragmiaceae</taxon>
        <taxon>Austropuccinia</taxon>
    </lineage>
</organism>
<dbReference type="Proteomes" id="UP000765509">
    <property type="component" value="Unassembled WGS sequence"/>
</dbReference>
<reference evidence="1" key="1">
    <citation type="submission" date="2021-03" db="EMBL/GenBank/DDBJ databases">
        <title>Draft genome sequence of rust myrtle Austropuccinia psidii MF-1, a brazilian biotype.</title>
        <authorList>
            <person name="Quecine M.C."/>
            <person name="Pachon D.M.R."/>
            <person name="Bonatelli M.L."/>
            <person name="Correr F.H."/>
            <person name="Franceschini L.M."/>
            <person name="Leite T.F."/>
            <person name="Margarido G.R.A."/>
            <person name="Almeida C.A."/>
            <person name="Ferrarezi J.A."/>
            <person name="Labate C.A."/>
        </authorList>
    </citation>
    <scope>NUCLEOTIDE SEQUENCE</scope>
    <source>
        <strain evidence="1">MF-1</strain>
    </source>
</reference>
<keyword evidence="2" id="KW-1185">Reference proteome</keyword>
<name>A0A9Q3GNQ3_9BASI</name>
<evidence type="ECO:0000313" key="1">
    <source>
        <dbReference type="EMBL" id="MBW0473515.1"/>
    </source>
</evidence>
<comment type="caution">
    <text evidence="1">The sequence shown here is derived from an EMBL/GenBank/DDBJ whole genome shotgun (WGS) entry which is preliminary data.</text>
</comment>
<protein>
    <submittedName>
        <fullName evidence="1">Uncharacterized protein</fullName>
    </submittedName>
</protein>
<accession>A0A9Q3GNQ3</accession>
<dbReference type="AlphaFoldDB" id="A0A9Q3GNQ3"/>
<evidence type="ECO:0000313" key="2">
    <source>
        <dbReference type="Proteomes" id="UP000765509"/>
    </source>
</evidence>
<proteinExistence type="predicted"/>
<gene>
    <name evidence="1" type="ORF">O181_013230</name>
</gene>
<sequence>MYASWSQTAPGIHAGIWRHLHPQYSGPSHANPYTNPGSLLFVTHKAFRLSKIPMLHTQILMPVQDPSHSQENPHACPGCQQFKQLLHWGQAPQNSKNSLNLYRFPTIEAAPYACTGSQPFQQLLHPLKADDTSNANPYACTGSQQFEQLLMPVQAPSASNNSLHN</sequence>
<dbReference type="EMBL" id="AVOT02003434">
    <property type="protein sequence ID" value="MBW0473515.1"/>
    <property type="molecule type" value="Genomic_DNA"/>
</dbReference>